<dbReference type="InterPro" id="IPR014044">
    <property type="entry name" value="CAP_dom"/>
</dbReference>
<dbReference type="InterPro" id="IPR035940">
    <property type="entry name" value="CAP_sf"/>
</dbReference>
<dbReference type="InterPro" id="IPR001283">
    <property type="entry name" value="CRISP-related"/>
</dbReference>
<dbReference type="Gene3D" id="3.40.33.10">
    <property type="entry name" value="CAP"/>
    <property type="match status" value="1"/>
</dbReference>
<reference evidence="2" key="1">
    <citation type="journal article" date="2020" name="Stud. Mycol.">
        <title>101 Dothideomycetes genomes: a test case for predicting lifestyles and emergence of pathogens.</title>
        <authorList>
            <person name="Haridas S."/>
            <person name="Albert R."/>
            <person name="Binder M."/>
            <person name="Bloem J."/>
            <person name="Labutti K."/>
            <person name="Salamov A."/>
            <person name="Andreopoulos B."/>
            <person name="Baker S."/>
            <person name="Barry K."/>
            <person name="Bills G."/>
            <person name="Bluhm B."/>
            <person name="Cannon C."/>
            <person name="Castanera R."/>
            <person name="Culley D."/>
            <person name="Daum C."/>
            <person name="Ezra D."/>
            <person name="Gonzalez J."/>
            <person name="Henrissat B."/>
            <person name="Kuo A."/>
            <person name="Liang C."/>
            <person name="Lipzen A."/>
            <person name="Lutzoni F."/>
            <person name="Magnuson J."/>
            <person name="Mondo S."/>
            <person name="Nolan M."/>
            <person name="Ohm R."/>
            <person name="Pangilinan J."/>
            <person name="Park H.-J."/>
            <person name="Ramirez L."/>
            <person name="Alfaro M."/>
            <person name="Sun H."/>
            <person name="Tritt A."/>
            <person name="Yoshinaga Y."/>
            <person name="Zwiers L.-H."/>
            <person name="Turgeon B."/>
            <person name="Goodwin S."/>
            <person name="Spatafora J."/>
            <person name="Crous P."/>
            <person name="Grigoriev I."/>
        </authorList>
    </citation>
    <scope>NUCLEOTIDE SEQUENCE</scope>
    <source>
        <strain evidence="2">CBS 627.86</strain>
    </source>
</reference>
<dbReference type="SUPFAM" id="SSF55797">
    <property type="entry name" value="PR-1-like"/>
    <property type="match status" value="1"/>
</dbReference>
<dbReference type="EMBL" id="ML977326">
    <property type="protein sequence ID" value="KAF2113958.1"/>
    <property type="molecule type" value="Genomic_DNA"/>
</dbReference>
<accession>A0A6A5Z6C6</accession>
<dbReference type="SMART" id="SM00198">
    <property type="entry name" value="SCP"/>
    <property type="match status" value="1"/>
</dbReference>
<organism evidence="2 3">
    <name type="scientific">Lophiotrema nucula</name>
    <dbReference type="NCBI Taxonomy" id="690887"/>
    <lineage>
        <taxon>Eukaryota</taxon>
        <taxon>Fungi</taxon>
        <taxon>Dikarya</taxon>
        <taxon>Ascomycota</taxon>
        <taxon>Pezizomycotina</taxon>
        <taxon>Dothideomycetes</taxon>
        <taxon>Pleosporomycetidae</taxon>
        <taxon>Pleosporales</taxon>
        <taxon>Lophiotremataceae</taxon>
        <taxon>Lophiotrema</taxon>
    </lineage>
</organism>
<dbReference type="PRINTS" id="PR00837">
    <property type="entry name" value="V5TPXLIKE"/>
</dbReference>
<protein>
    <submittedName>
        <fullName evidence="2">CAP domain-containing protein</fullName>
    </submittedName>
</protein>
<evidence type="ECO:0000313" key="2">
    <source>
        <dbReference type="EMBL" id="KAF2113958.1"/>
    </source>
</evidence>
<dbReference type="Pfam" id="PF00188">
    <property type="entry name" value="CAP"/>
    <property type="match status" value="1"/>
</dbReference>
<dbReference type="PROSITE" id="PS01010">
    <property type="entry name" value="CRISP_2"/>
    <property type="match status" value="1"/>
</dbReference>
<gene>
    <name evidence="2" type="ORF">BDV96DRAFT_495142</name>
</gene>
<dbReference type="Proteomes" id="UP000799770">
    <property type="component" value="Unassembled WGS sequence"/>
</dbReference>
<feature type="non-terminal residue" evidence="2">
    <location>
        <position position="1"/>
    </location>
</feature>
<feature type="domain" description="SCP" evidence="1">
    <location>
        <begin position="12"/>
        <end position="170"/>
    </location>
</feature>
<evidence type="ECO:0000259" key="1">
    <source>
        <dbReference type="SMART" id="SM00198"/>
    </source>
</evidence>
<dbReference type="OrthoDB" id="337038at2759"/>
<dbReference type="AlphaFoldDB" id="A0A6A5Z6C6"/>
<dbReference type="GO" id="GO:0005576">
    <property type="term" value="C:extracellular region"/>
    <property type="evidence" value="ECO:0007669"/>
    <property type="project" value="InterPro"/>
</dbReference>
<dbReference type="PANTHER" id="PTHR10334">
    <property type="entry name" value="CYSTEINE-RICH SECRETORY PROTEIN-RELATED"/>
    <property type="match status" value="1"/>
</dbReference>
<evidence type="ECO:0000313" key="3">
    <source>
        <dbReference type="Proteomes" id="UP000799770"/>
    </source>
</evidence>
<name>A0A6A5Z6C6_9PLEO</name>
<keyword evidence="3" id="KW-1185">Reference proteome</keyword>
<sequence length="191" mass="21751">GEQQAYLSAGPEYREAILFHHNHIRSNHNAPPLTWNDSAAADALKSAQRCIWQHWWPHDANEKANPKGFGQNIATTSSPYPNVTADIVDMWYKSEFVNMTQSAQWGLDNIDATLFEAVGHLTQLVWKDTTSVGCASWDCNKNMRFKDHPQGSDMDKFFVCNYYPAGNMGGQYATNVLQPKEWDVSKFRYDD</sequence>
<dbReference type="InterPro" id="IPR018244">
    <property type="entry name" value="Allrgn_V5/Tpx1_CS"/>
</dbReference>
<dbReference type="CDD" id="cd05380">
    <property type="entry name" value="CAP_euk"/>
    <property type="match status" value="1"/>
</dbReference>
<proteinExistence type="predicted"/>